<dbReference type="Proteomes" id="UP000520814">
    <property type="component" value="Unassembled WGS sequence"/>
</dbReference>
<dbReference type="AlphaFoldDB" id="A0A7W9SL39"/>
<name>A0A7W9SL39_ARMRO</name>
<evidence type="ECO:0000313" key="1">
    <source>
        <dbReference type="EMBL" id="MBB6048637.1"/>
    </source>
</evidence>
<proteinExistence type="predicted"/>
<dbReference type="Gene3D" id="2.60.40.3680">
    <property type="match status" value="1"/>
</dbReference>
<dbReference type="RefSeq" id="WP_184192273.1">
    <property type="nucleotide sequence ID" value="NZ_JACHGW010000001.1"/>
</dbReference>
<sequence length="221" mass="24828">MLALLCAGKARANDASISGVGGSVVALRTEHPSVQMVRETVRLDLYKGYYETTADFVFKNHGSARTVRMGFPERGEGEGKQGIIQNFWTSVDGKRVTAQRIRTRHSEEEYSAYWVKSVPFGKNGERHVRVHFRTKYGGGIGDTLAAYDFTGGNWRGKVRESVLIITPHQGAPPLPFVQTEQPGNCKVLARQDARKPRQYVWHSWEAEAILLLSESERKYSN</sequence>
<keyword evidence="2" id="KW-1185">Reference proteome</keyword>
<accession>A0A7W9SL39</accession>
<dbReference type="EMBL" id="JACHGW010000001">
    <property type="protein sequence ID" value="MBB6048637.1"/>
    <property type="molecule type" value="Genomic_DNA"/>
</dbReference>
<gene>
    <name evidence="1" type="ORF">HNQ39_000399</name>
</gene>
<reference evidence="1 2" key="1">
    <citation type="submission" date="2020-08" db="EMBL/GenBank/DDBJ databases">
        <title>Genomic Encyclopedia of Type Strains, Phase IV (KMG-IV): sequencing the most valuable type-strain genomes for metagenomic binning, comparative biology and taxonomic classification.</title>
        <authorList>
            <person name="Goeker M."/>
        </authorList>
    </citation>
    <scope>NUCLEOTIDE SEQUENCE [LARGE SCALE GENOMIC DNA]</scope>
    <source>
        <strain evidence="1 2">DSM 23562</strain>
    </source>
</reference>
<comment type="caution">
    <text evidence="1">The sequence shown here is derived from an EMBL/GenBank/DDBJ whole genome shotgun (WGS) entry which is preliminary data.</text>
</comment>
<evidence type="ECO:0000313" key="2">
    <source>
        <dbReference type="Proteomes" id="UP000520814"/>
    </source>
</evidence>
<organism evidence="1 2">
    <name type="scientific">Armatimonas rosea</name>
    <dbReference type="NCBI Taxonomy" id="685828"/>
    <lineage>
        <taxon>Bacteria</taxon>
        <taxon>Bacillati</taxon>
        <taxon>Armatimonadota</taxon>
        <taxon>Armatimonadia</taxon>
        <taxon>Armatimonadales</taxon>
        <taxon>Armatimonadaceae</taxon>
        <taxon>Armatimonas</taxon>
    </lineage>
</organism>
<protein>
    <submittedName>
        <fullName evidence="1">Uncharacterized protein</fullName>
    </submittedName>
</protein>